<dbReference type="InterPro" id="IPR011022">
    <property type="entry name" value="Arrestin_C-like"/>
</dbReference>
<dbReference type="Proteomes" id="UP001642540">
    <property type="component" value="Unassembled WGS sequence"/>
</dbReference>
<name>A0ABP1PSY6_9HEXA</name>
<gene>
    <name evidence="3" type="ORF">ODALV1_LOCUS3423</name>
</gene>
<accession>A0ABP1PSY6</accession>
<keyword evidence="4" id="KW-1185">Reference proteome</keyword>
<reference evidence="3 4" key="1">
    <citation type="submission" date="2024-08" db="EMBL/GenBank/DDBJ databases">
        <authorList>
            <person name="Cucini C."/>
            <person name="Frati F."/>
        </authorList>
    </citation>
    <scope>NUCLEOTIDE SEQUENCE [LARGE SCALE GENOMIC DNA]</scope>
</reference>
<dbReference type="EMBL" id="CAXLJM020000011">
    <property type="protein sequence ID" value="CAL8076293.1"/>
    <property type="molecule type" value="Genomic_DNA"/>
</dbReference>
<dbReference type="InterPro" id="IPR014752">
    <property type="entry name" value="Arrestin-like_C"/>
</dbReference>
<dbReference type="Gene3D" id="2.60.40.640">
    <property type="match status" value="1"/>
</dbReference>
<proteinExistence type="predicted"/>
<feature type="region of interest" description="Disordered" evidence="1">
    <location>
        <begin position="425"/>
        <end position="494"/>
    </location>
</feature>
<feature type="compositionally biased region" description="Acidic residues" evidence="1">
    <location>
        <begin position="482"/>
        <end position="494"/>
    </location>
</feature>
<feature type="compositionally biased region" description="Low complexity" evidence="1">
    <location>
        <begin position="433"/>
        <end position="445"/>
    </location>
</feature>
<feature type="domain" description="Arrestin C-terminal-like" evidence="2">
    <location>
        <begin position="228"/>
        <end position="364"/>
    </location>
</feature>
<feature type="region of interest" description="Disordered" evidence="1">
    <location>
        <begin position="354"/>
        <end position="402"/>
    </location>
</feature>
<evidence type="ECO:0000313" key="3">
    <source>
        <dbReference type="EMBL" id="CAL8076293.1"/>
    </source>
</evidence>
<evidence type="ECO:0000256" key="1">
    <source>
        <dbReference type="SAM" id="MobiDB-lite"/>
    </source>
</evidence>
<sequence length="494" mass="55592">MPFPASVGALRGMSSRSASPVPTADEISAWEYEKTQKFLTNNLKCTIKIHHETIPSHFGKVTGSLAFEARKEIFHDGIFVLVKGISLSRRRRKDDKLSGKKTTPALKFKILSHSGREEADDEEEEELSSGAYFFEAGTETYPLELVVRKGKVGEDLPPPMITPDGKLCLRFQGYVSVAEKHFLVGEIKVHYQGYYNLIEHPVETEKVIRNEIQLNYKKGYLCKRKFADISLSCDGSGYLGGESIDFLVVSKNPEKIHLKYKVELLEKLWYQEPTRRQSGRMPQSKKLSVKMKEILIASEEKVGESGEKEMMWKGGLKIPENQTPYYKYDFLNSISYNLRLSVVVVGDEGNGKVSGESPIYIGTVRESEEDEEEEEDEDGDQGNADSEADSNADSNCSGIDTPFMMGLPSRSMSCIYHAAESSGWHGRRRRESIASTESSGSSTPSLFRMPPSYSQLSSRRPTLETLPPEYCELELQEQPSQENEDDPEENKEVP</sequence>
<protein>
    <recommendedName>
        <fullName evidence="2">Arrestin C-terminal-like domain-containing protein</fullName>
    </recommendedName>
</protein>
<evidence type="ECO:0000259" key="2">
    <source>
        <dbReference type="Pfam" id="PF02752"/>
    </source>
</evidence>
<comment type="caution">
    <text evidence="3">The sequence shown here is derived from an EMBL/GenBank/DDBJ whole genome shotgun (WGS) entry which is preliminary data.</text>
</comment>
<organism evidence="3 4">
    <name type="scientific">Orchesella dallaii</name>
    <dbReference type="NCBI Taxonomy" id="48710"/>
    <lineage>
        <taxon>Eukaryota</taxon>
        <taxon>Metazoa</taxon>
        <taxon>Ecdysozoa</taxon>
        <taxon>Arthropoda</taxon>
        <taxon>Hexapoda</taxon>
        <taxon>Collembola</taxon>
        <taxon>Entomobryomorpha</taxon>
        <taxon>Entomobryoidea</taxon>
        <taxon>Orchesellidae</taxon>
        <taxon>Orchesellinae</taxon>
        <taxon>Orchesella</taxon>
    </lineage>
</organism>
<feature type="compositionally biased region" description="Acidic residues" evidence="1">
    <location>
        <begin position="367"/>
        <end position="390"/>
    </location>
</feature>
<dbReference type="Pfam" id="PF02752">
    <property type="entry name" value="Arrestin_C"/>
    <property type="match status" value="1"/>
</dbReference>
<evidence type="ECO:0000313" key="4">
    <source>
        <dbReference type="Proteomes" id="UP001642540"/>
    </source>
</evidence>
<feature type="region of interest" description="Disordered" evidence="1">
    <location>
        <begin position="1"/>
        <end position="21"/>
    </location>
</feature>